<feature type="transmembrane region" description="Helical" evidence="17">
    <location>
        <begin position="384"/>
        <end position="410"/>
    </location>
</feature>
<dbReference type="eggNOG" id="COG1845">
    <property type="taxonomic scope" value="Bacteria"/>
</dbReference>
<evidence type="ECO:0000256" key="9">
    <source>
        <dbReference type="ARBA" id="ARBA00022723"/>
    </source>
</evidence>
<evidence type="ECO:0000256" key="5">
    <source>
        <dbReference type="ARBA" id="ARBA00022448"/>
    </source>
</evidence>
<feature type="compositionally biased region" description="Low complexity" evidence="16">
    <location>
        <begin position="1"/>
        <end position="14"/>
    </location>
</feature>
<keyword evidence="6" id="KW-0349">Heme</keyword>
<keyword evidence="21" id="KW-1185">Reference proteome</keyword>
<dbReference type="PROSITE" id="PS50253">
    <property type="entry name" value="COX3"/>
    <property type="match status" value="1"/>
</dbReference>
<evidence type="ECO:0000256" key="12">
    <source>
        <dbReference type="ARBA" id="ARBA00023004"/>
    </source>
</evidence>
<dbReference type="InterPro" id="IPR013833">
    <property type="entry name" value="Cyt_c_oxidase_su3_a-hlx"/>
</dbReference>
<dbReference type="RefSeq" id="WP_013899936.1">
    <property type="nucleotide sequence ID" value="NC_015677.1"/>
</dbReference>
<dbReference type="eggNOG" id="COG0843">
    <property type="taxonomic scope" value="Bacteria"/>
</dbReference>
<feature type="transmembrane region" description="Helical" evidence="17">
    <location>
        <begin position="796"/>
        <end position="815"/>
    </location>
</feature>
<dbReference type="OrthoDB" id="9803294at2"/>
<evidence type="ECO:0000256" key="2">
    <source>
        <dbReference type="ARBA" id="ARBA00004673"/>
    </source>
</evidence>
<keyword evidence="10" id="KW-0249">Electron transport</keyword>
<dbReference type="InterPro" id="IPR023616">
    <property type="entry name" value="Cyt_c_oxase-like_su1_dom"/>
</dbReference>
<reference evidence="21" key="1">
    <citation type="submission" date="2006-01" db="EMBL/GenBank/DDBJ databases">
        <title>Genome of the cyst-dividing bacterium Ramlibacter tataouinensis.</title>
        <authorList>
            <person name="Barakat M."/>
            <person name="Ortet P."/>
            <person name="De Luca G."/>
            <person name="Jourlin-Castelli C."/>
            <person name="Ansaldi M."/>
            <person name="Py B."/>
            <person name="Fichant G."/>
            <person name="Coutinho P."/>
            <person name="Voulhoux R."/>
            <person name="Bastien O."/>
            <person name="Roy S."/>
            <person name="Marechal E."/>
            <person name="Henrissat B."/>
            <person name="Quentin Y."/>
            <person name="Noirot P."/>
            <person name="Filloux A."/>
            <person name="Mejean V."/>
            <person name="DuBow M."/>
            <person name="Barras F."/>
            <person name="Heulin T."/>
        </authorList>
    </citation>
    <scope>NUCLEOTIDE SEQUENCE [LARGE SCALE GENOMIC DNA]</scope>
    <source>
        <strain evidence="21">ATCC BAA-407 / DSM 14655 / LMG 21543 / TTB310</strain>
    </source>
</reference>
<dbReference type="EMBL" id="CP000245">
    <property type="protein sequence ID" value="AEG91703.1"/>
    <property type="molecule type" value="Genomic_DNA"/>
</dbReference>
<keyword evidence="14 17" id="KW-0472">Membrane</keyword>
<comment type="similarity">
    <text evidence="3">Belongs to the heme-copper respiratory oxidase family.</text>
</comment>
<keyword evidence="12" id="KW-0408">Iron</keyword>
<dbReference type="UniPathway" id="UPA00705"/>
<feature type="transmembrane region" description="Helical" evidence="17">
    <location>
        <begin position="609"/>
        <end position="626"/>
    </location>
</feature>
<proteinExistence type="inferred from homology"/>
<keyword evidence="11 17" id="KW-1133">Transmembrane helix</keyword>
<dbReference type="InterPro" id="IPR014241">
    <property type="entry name" value="Cyt_c_oxidase_su1_bac"/>
</dbReference>
<feature type="transmembrane region" description="Helical" evidence="17">
    <location>
        <begin position="679"/>
        <end position="703"/>
    </location>
</feature>
<evidence type="ECO:0000259" key="19">
    <source>
        <dbReference type="PROSITE" id="PS50855"/>
    </source>
</evidence>
<dbReference type="PATRIC" id="fig|365046.3.peg.639"/>
<dbReference type="Pfam" id="PF00115">
    <property type="entry name" value="COX1"/>
    <property type="match status" value="1"/>
</dbReference>
<feature type="transmembrane region" description="Helical" evidence="17">
    <location>
        <begin position="754"/>
        <end position="776"/>
    </location>
</feature>
<evidence type="ECO:0000256" key="14">
    <source>
        <dbReference type="ARBA" id="ARBA00023136"/>
    </source>
</evidence>
<evidence type="ECO:0000256" key="3">
    <source>
        <dbReference type="ARBA" id="ARBA00009578"/>
    </source>
</evidence>
<evidence type="ECO:0000256" key="17">
    <source>
        <dbReference type="SAM" id="Phobius"/>
    </source>
</evidence>
<dbReference type="Proteomes" id="UP000008385">
    <property type="component" value="Chromosome"/>
</dbReference>
<dbReference type="STRING" id="365046.Rta_06250"/>
<evidence type="ECO:0000256" key="7">
    <source>
        <dbReference type="ARBA" id="ARBA00022660"/>
    </source>
</evidence>
<feature type="transmembrane region" description="Helical" evidence="17">
    <location>
        <begin position="454"/>
        <end position="479"/>
    </location>
</feature>
<dbReference type="PANTHER" id="PTHR10422">
    <property type="entry name" value="CYTOCHROME C OXIDASE SUBUNIT 1"/>
    <property type="match status" value="1"/>
</dbReference>
<evidence type="ECO:0000256" key="13">
    <source>
        <dbReference type="ARBA" id="ARBA00023008"/>
    </source>
</evidence>
<dbReference type="GO" id="GO:0006119">
    <property type="term" value="P:oxidative phosphorylation"/>
    <property type="evidence" value="ECO:0007669"/>
    <property type="project" value="UniProtKB-UniPathway"/>
</dbReference>
<reference evidence="20 21" key="2">
    <citation type="journal article" date="2011" name="PLoS ONE">
        <title>The Cyst-Dividing Bacterium Ramlibacter tataouinensis TTB310 Genome Reveals a Well-Stocked Toolbox for Adaptation to a Desert Environment.</title>
        <authorList>
            <person name="De Luca G."/>
            <person name="Barakat M."/>
            <person name="Ortet P."/>
            <person name="Fochesato S."/>
            <person name="Jourlin-Castelli C."/>
            <person name="Ansaldi M."/>
            <person name="Py B."/>
            <person name="Fichant G."/>
            <person name="Coutinho P.M."/>
            <person name="Voulhoux R."/>
            <person name="Bastien O."/>
            <person name="Marechal E."/>
            <person name="Henrissat B."/>
            <person name="Quentin Y."/>
            <person name="Noirot P."/>
            <person name="Filloux A."/>
            <person name="Mejean V."/>
            <person name="Dubow M.S."/>
            <person name="Barras F."/>
            <person name="Barbe V."/>
            <person name="Weissenbach J."/>
            <person name="Mihalcescu I."/>
            <person name="Vermeglio A."/>
            <person name="Achouak W."/>
            <person name="Heulin T."/>
        </authorList>
    </citation>
    <scope>NUCLEOTIDE SEQUENCE [LARGE SCALE GENOMIC DNA]</scope>
    <source>
        <strain evidence="21">ATCC BAA-407 / DSM 14655 / LMG 21543 / TTB310</strain>
    </source>
</reference>
<dbReference type="GO" id="GO:0020037">
    <property type="term" value="F:heme binding"/>
    <property type="evidence" value="ECO:0007669"/>
    <property type="project" value="InterPro"/>
</dbReference>
<dbReference type="NCBIfam" id="TIGR02891">
    <property type="entry name" value="CtaD_CoxA"/>
    <property type="match status" value="1"/>
</dbReference>
<dbReference type="Gene3D" id="1.20.210.10">
    <property type="entry name" value="Cytochrome c oxidase-like, subunit I domain"/>
    <property type="match status" value="1"/>
</dbReference>
<feature type="transmembrane region" description="Helical" evidence="17">
    <location>
        <begin position="836"/>
        <end position="859"/>
    </location>
</feature>
<dbReference type="GO" id="GO:0046872">
    <property type="term" value="F:metal ion binding"/>
    <property type="evidence" value="ECO:0007669"/>
    <property type="project" value="UniProtKB-KW"/>
</dbReference>
<evidence type="ECO:0000256" key="15">
    <source>
        <dbReference type="ARBA" id="ARBA00047816"/>
    </source>
</evidence>
<evidence type="ECO:0000256" key="10">
    <source>
        <dbReference type="ARBA" id="ARBA00022982"/>
    </source>
</evidence>
<dbReference type="GO" id="GO:0016020">
    <property type="term" value="C:membrane"/>
    <property type="evidence" value="ECO:0007669"/>
    <property type="project" value="UniProtKB-SubCell"/>
</dbReference>
<dbReference type="GO" id="GO:0004129">
    <property type="term" value="F:cytochrome-c oxidase activity"/>
    <property type="evidence" value="ECO:0007669"/>
    <property type="project" value="UniProtKB-EC"/>
</dbReference>
<dbReference type="PROSITE" id="PS50855">
    <property type="entry name" value="COX1"/>
    <property type="match status" value="1"/>
</dbReference>
<feature type="transmembrane region" description="Helical" evidence="17">
    <location>
        <begin position="64"/>
        <end position="90"/>
    </location>
</feature>
<keyword evidence="13" id="KW-0186">Copper</keyword>
<feature type="transmembrane region" description="Helical" evidence="17">
    <location>
        <begin position="499"/>
        <end position="520"/>
    </location>
</feature>
<dbReference type="Gene3D" id="1.20.120.80">
    <property type="entry name" value="Cytochrome c oxidase, subunit III, four-helix bundle"/>
    <property type="match status" value="1"/>
</dbReference>
<dbReference type="HOGENOM" id="CLU_011899_6_0_4"/>
<evidence type="ECO:0000256" key="6">
    <source>
        <dbReference type="ARBA" id="ARBA00022617"/>
    </source>
</evidence>
<keyword evidence="7" id="KW-0679">Respiratory chain</keyword>
<feature type="transmembrane region" description="Helical" evidence="17">
    <location>
        <begin position="422"/>
        <end position="442"/>
    </location>
</feature>
<dbReference type="Gene3D" id="1.10.287.70">
    <property type="match status" value="1"/>
</dbReference>
<dbReference type="InterPro" id="IPR000298">
    <property type="entry name" value="Cyt_c_oxidase-like_su3"/>
</dbReference>
<feature type="transmembrane region" description="Helical" evidence="17">
    <location>
        <begin position="275"/>
        <end position="300"/>
    </location>
</feature>
<dbReference type="KEGG" id="rta:Rta_06250"/>
<dbReference type="PANTHER" id="PTHR10422:SF35">
    <property type="entry name" value="CYTOCHROME BO(3) UBIQUINOL OXIDASE SUBUNIT 1"/>
    <property type="match status" value="1"/>
</dbReference>
<dbReference type="SUPFAM" id="SSF81452">
    <property type="entry name" value="Cytochrome c oxidase subunit III-like"/>
    <property type="match status" value="1"/>
</dbReference>
<feature type="transmembrane region" description="Helical" evidence="17">
    <location>
        <begin position="312"/>
        <end position="335"/>
    </location>
</feature>
<dbReference type="SUPFAM" id="SSF81442">
    <property type="entry name" value="Cytochrome c oxidase subunit I-like"/>
    <property type="match status" value="1"/>
</dbReference>
<evidence type="ECO:0000256" key="11">
    <source>
        <dbReference type="ARBA" id="ARBA00022989"/>
    </source>
</evidence>
<feature type="domain" description="Heme-copper oxidase subunit III family profile" evidence="18">
    <location>
        <begin position="599"/>
        <end position="857"/>
    </location>
</feature>
<evidence type="ECO:0000313" key="20">
    <source>
        <dbReference type="EMBL" id="AEG91703.1"/>
    </source>
</evidence>
<feature type="transmembrane region" description="Helical" evidence="17">
    <location>
        <begin position="110"/>
        <end position="134"/>
    </location>
</feature>
<evidence type="ECO:0000256" key="16">
    <source>
        <dbReference type="SAM" id="MobiDB-lite"/>
    </source>
</evidence>
<dbReference type="InterPro" id="IPR035973">
    <property type="entry name" value="Cyt_c_oxidase_su3-like_sf"/>
</dbReference>
<evidence type="ECO:0000256" key="4">
    <source>
        <dbReference type="ARBA" id="ARBA00012949"/>
    </source>
</evidence>
<dbReference type="PRINTS" id="PR01165">
    <property type="entry name" value="CYCOXIDASEI"/>
</dbReference>
<comment type="catalytic activity">
    <reaction evidence="15">
        <text>4 Fe(II)-[cytochrome c] + O2 + 8 H(+)(in) = 4 Fe(III)-[cytochrome c] + 2 H2O + 4 H(+)(out)</text>
        <dbReference type="Rhea" id="RHEA:11436"/>
        <dbReference type="Rhea" id="RHEA-COMP:10350"/>
        <dbReference type="Rhea" id="RHEA-COMP:14399"/>
        <dbReference type="ChEBI" id="CHEBI:15377"/>
        <dbReference type="ChEBI" id="CHEBI:15378"/>
        <dbReference type="ChEBI" id="CHEBI:15379"/>
        <dbReference type="ChEBI" id="CHEBI:29033"/>
        <dbReference type="ChEBI" id="CHEBI:29034"/>
        <dbReference type="EC" id="7.1.1.9"/>
    </reaction>
</comment>
<evidence type="ECO:0000313" key="21">
    <source>
        <dbReference type="Proteomes" id="UP000008385"/>
    </source>
</evidence>
<keyword evidence="8 17" id="KW-0812">Transmembrane</keyword>
<feature type="transmembrane region" description="Helical" evidence="17">
    <location>
        <begin position="723"/>
        <end position="742"/>
    </location>
</feature>
<accession>F5XWU2</accession>
<keyword evidence="5" id="KW-0813">Transport</keyword>
<dbReference type="EC" id="7.1.1.9" evidence="4"/>
<evidence type="ECO:0000256" key="1">
    <source>
        <dbReference type="ARBA" id="ARBA00004141"/>
    </source>
</evidence>
<feature type="transmembrane region" description="Helical" evidence="17">
    <location>
        <begin position="632"/>
        <end position="650"/>
    </location>
</feature>
<gene>
    <name evidence="20" type="primary">ctaD</name>
    <name evidence="20" type="ordered locus">Rta_06250</name>
</gene>
<comment type="subcellular location">
    <subcellularLocation>
        <location evidence="1">Membrane</location>
        <topology evidence="1">Multi-pass membrane protein</topology>
    </subcellularLocation>
</comment>
<feature type="domain" description="Cytochrome oxidase subunit I profile" evidence="19">
    <location>
        <begin position="47"/>
        <end position="558"/>
    </location>
</feature>
<evidence type="ECO:0000256" key="8">
    <source>
        <dbReference type="ARBA" id="ARBA00022692"/>
    </source>
</evidence>
<dbReference type="GO" id="GO:0015990">
    <property type="term" value="P:electron transport coupled proton transport"/>
    <property type="evidence" value="ECO:0007669"/>
    <property type="project" value="InterPro"/>
</dbReference>
<keyword evidence="9" id="KW-0479">Metal-binding</keyword>
<sequence length="860" mass="93055">MTAALGGAGAALPASRGDPQAAGVTPPLYRQSSGPDGLARIAAAWAMPKRFGFLTEINNTHIGVLYIATGFLFFLGAGVLALLMRIQLAWPNNTFLDAATYNQFFTMHGTVMMFLFAVPIVEAVAVLLLPSMLGTRDMPFPRLSSLGYWCYAIGGAMVFSSLFLGVAPDGGWFMYPPLTGARYSPGINTDVWVLGLGFVEIAAVAAAVELIVGILKTRAPGMTLGKMPIFAWYMLVTAGMIMVGMPAVIAADILLELERAFGMPFYDPTRGGEPLLWQHLFWLFAHPEVYIIFLPAAGMVSMMLPSFARTPLVGYSWVVLAALAVGFLSFGLWVHHMFTTGLPLLSLSFFSAASSAIAIPMGIQVFAWIATLWNGKPVLRVPMLFILGFLFIFVIGGLTGVMVAAVPYNWQVHDTYFVVAHFHYVLIGGMVFPLFAALYYWIPAITGRMLSERLGRWAFWLMFIGFNAAFLPMHLTGLLGMPRRIYTYPGNLGWNTLNLVSSVFAFLFAAGVLVFVADFVRHRRSGQQAGHNPWDAPTLEWMSGQPAHGFRSLMPITSLYPLWEHKALKDEELAGRGYLPDAPTQEREALATSPISAEPEQIIRLPGPSWIPFLAATATAVAFAGMTVKSAAVGSAAGAVAAAAYLYWLWSMDKGLPREPADAGRGLALPLYRSDSGSVGWWGMTVLLIADAVVLASFAFAYLFLWTAHPVAWPPDGSRLPGFLGPAVIAALVIGAWILFEAASRSNQRDRRSAASASLAAAAVLAAGALIMGWMWLNSLDIDPTRHSYGASVWTLAGHVGLHVAIGAAMAPWCIARQALGMLDGWRSLTLHLCLLWWRFTAPAAALTLILITAFPHVVP</sequence>
<feature type="transmembrane region" description="Helical" evidence="17">
    <location>
        <begin position="191"/>
        <end position="215"/>
    </location>
</feature>
<protein>
    <recommendedName>
        <fullName evidence="4">cytochrome-c oxidase</fullName>
        <ecNumber evidence="4">7.1.1.9</ecNumber>
    </recommendedName>
</protein>
<dbReference type="InterPro" id="IPR036927">
    <property type="entry name" value="Cyt_c_oxase-like_su1_sf"/>
</dbReference>
<feature type="transmembrane region" description="Helical" evidence="17">
    <location>
        <begin position="227"/>
        <end position="255"/>
    </location>
</feature>
<organism evidence="20 21">
    <name type="scientific">Ramlibacter tataouinensis (strain ATCC BAA-407 / DSM 14655 / LMG 21543 / TTB310)</name>
    <dbReference type="NCBI Taxonomy" id="365046"/>
    <lineage>
        <taxon>Bacteria</taxon>
        <taxon>Pseudomonadati</taxon>
        <taxon>Pseudomonadota</taxon>
        <taxon>Betaproteobacteria</taxon>
        <taxon>Burkholderiales</taxon>
        <taxon>Comamonadaceae</taxon>
        <taxon>Ramlibacter</taxon>
    </lineage>
</organism>
<dbReference type="AlphaFoldDB" id="F5XWU2"/>
<evidence type="ECO:0000259" key="18">
    <source>
        <dbReference type="PROSITE" id="PS50253"/>
    </source>
</evidence>
<name>F5XWU2_RAMTT</name>
<dbReference type="InterPro" id="IPR000883">
    <property type="entry name" value="Cyt_C_Oxase_1"/>
</dbReference>
<dbReference type="GO" id="GO:0022904">
    <property type="term" value="P:respiratory electron transport chain"/>
    <property type="evidence" value="ECO:0007669"/>
    <property type="project" value="InterPro"/>
</dbReference>
<feature type="transmembrane region" description="Helical" evidence="17">
    <location>
        <begin position="146"/>
        <end position="167"/>
    </location>
</feature>
<feature type="transmembrane region" description="Helical" evidence="17">
    <location>
        <begin position="347"/>
        <end position="372"/>
    </location>
</feature>
<feature type="region of interest" description="Disordered" evidence="16">
    <location>
        <begin position="1"/>
        <end position="29"/>
    </location>
</feature>
<comment type="pathway">
    <text evidence="2">Energy metabolism; oxidative phosphorylation.</text>
</comment>